<keyword evidence="1" id="KW-1133">Transmembrane helix</keyword>
<sequence length="116" mass="12802">MQGTTITIITVSIATTLTITAVTTIITITTTSTIITINLFIIKDRETFFSPAQRSQIAWEILLRVRYSSVELGIGITRLLSSDTYVAAFPLHDGRYDKDGPDGALCDRRAFPAVFM</sequence>
<keyword evidence="4" id="KW-1185">Reference proteome</keyword>
<accession>A0A5B7D860</accession>
<dbReference type="Pfam" id="PF16178">
    <property type="entry name" value="Anoct_dimer"/>
    <property type="match status" value="1"/>
</dbReference>
<dbReference type="AlphaFoldDB" id="A0A5B7D860"/>
<protein>
    <submittedName>
        <fullName evidence="3">Anoctamin-4</fullName>
    </submittedName>
</protein>
<dbReference type="OrthoDB" id="296386at2759"/>
<feature type="transmembrane region" description="Helical" evidence="1">
    <location>
        <begin position="6"/>
        <end position="35"/>
    </location>
</feature>
<reference evidence="3 4" key="1">
    <citation type="submission" date="2019-05" db="EMBL/GenBank/DDBJ databases">
        <title>Another draft genome of Portunus trituberculatus and its Hox gene families provides insights of decapod evolution.</title>
        <authorList>
            <person name="Jeong J.-H."/>
            <person name="Song I."/>
            <person name="Kim S."/>
            <person name="Choi T."/>
            <person name="Kim D."/>
            <person name="Ryu S."/>
            <person name="Kim W."/>
        </authorList>
    </citation>
    <scope>NUCLEOTIDE SEQUENCE [LARGE SCALE GENOMIC DNA]</scope>
    <source>
        <tissue evidence="3">Muscle</tissue>
    </source>
</reference>
<keyword evidence="1" id="KW-0812">Transmembrane</keyword>
<dbReference type="GO" id="GO:0046983">
    <property type="term" value="F:protein dimerization activity"/>
    <property type="evidence" value="ECO:0007669"/>
    <property type="project" value="InterPro"/>
</dbReference>
<keyword evidence="1" id="KW-0472">Membrane</keyword>
<evidence type="ECO:0000256" key="1">
    <source>
        <dbReference type="SAM" id="Phobius"/>
    </source>
</evidence>
<evidence type="ECO:0000313" key="4">
    <source>
        <dbReference type="Proteomes" id="UP000324222"/>
    </source>
</evidence>
<proteinExistence type="predicted"/>
<name>A0A5B7D860_PORTR</name>
<gene>
    <name evidence="3" type="primary">ANO4</name>
    <name evidence="3" type="ORF">E2C01_010358</name>
</gene>
<evidence type="ECO:0000313" key="3">
    <source>
        <dbReference type="EMBL" id="MPC17498.1"/>
    </source>
</evidence>
<feature type="domain" description="Anoctamin dimerisation" evidence="2">
    <location>
        <begin position="32"/>
        <end position="109"/>
    </location>
</feature>
<dbReference type="EMBL" id="VSRR010000594">
    <property type="protein sequence ID" value="MPC17498.1"/>
    <property type="molecule type" value="Genomic_DNA"/>
</dbReference>
<dbReference type="InterPro" id="IPR032394">
    <property type="entry name" value="Anoct_dimer"/>
</dbReference>
<organism evidence="3 4">
    <name type="scientific">Portunus trituberculatus</name>
    <name type="common">Swimming crab</name>
    <name type="synonym">Neptunus trituberculatus</name>
    <dbReference type="NCBI Taxonomy" id="210409"/>
    <lineage>
        <taxon>Eukaryota</taxon>
        <taxon>Metazoa</taxon>
        <taxon>Ecdysozoa</taxon>
        <taxon>Arthropoda</taxon>
        <taxon>Crustacea</taxon>
        <taxon>Multicrustacea</taxon>
        <taxon>Malacostraca</taxon>
        <taxon>Eumalacostraca</taxon>
        <taxon>Eucarida</taxon>
        <taxon>Decapoda</taxon>
        <taxon>Pleocyemata</taxon>
        <taxon>Brachyura</taxon>
        <taxon>Eubrachyura</taxon>
        <taxon>Portunoidea</taxon>
        <taxon>Portunidae</taxon>
        <taxon>Portuninae</taxon>
        <taxon>Portunus</taxon>
    </lineage>
</organism>
<dbReference type="Proteomes" id="UP000324222">
    <property type="component" value="Unassembled WGS sequence"/>
</dbReference>
<evidence type="ECO:0000259" key="2">
    <source>
        <dbReference type="Pfam" id="PF16178"/>
    </source>
</evidence>
<comment type="caution">
    <text evidence="3">The sequence shown here is derived from an EMBL/GenBank/DDBJ whole genome shotgun (WGS) entry which is preliminary data.</text>
</comment>